<dbReference type="PROSITE" id="PS50082">
    <property type="entry name" value="WD_REPEATS_2"/>
    <property type="match status" value="1"/>
</dbReference>
<dbReference type="InterPro" id="IPR015943">
    <property type="entry name" value="WD40/YVTN_repeat-like_dom_sf"/>
</dbReference>
<comment type="caution">
    <text evidence="3">The sequence shown here is derived from an EMBL/GenBank/DDBJ whole genome shotgun (WGS) entry which is preliminary data.</text>
</comment>
<gene>
    <name evidence="3" type="ORF">H4R34_000235</name>
</gene>
<evidence type="ECO:0000313" key="3">
    <source>
        <dbReference type="EMBL" id="KAJ1985058.1"/>
    </source>
</evidence>
<dbReference type="PANTHER" id="PTHR45296">
    <property type="entry name" value="TRANSDUCIN/WD40 REPEAT-LIKE SUPERFAMILY PROTEIN"/>
    <property type="match status" value="1"/>
</dbReference>
<dbReference type="InterPro" id="IPR036322">
    <property type="entry name" value="WD40_repeat_dom_sf"/>
</dbReference>
<keyword evidence="4" id="KW-1185">Reference proteome</keyword>
<evidence type="ECO:0000313" key="4">
    <source>
        <dbReference type="Proteomes" id="UP001151582"/>
    </source>
</evidence>
<dbReference type="PROSITE" id="PS50294">
    <property type="entry name" value="WD_REPEATS_REGION"/>
    <property type="match status" value="1"/>
</dbReference>
<protein>
    <recommendedName>
        <fullName evidence="5">WD40-repeat-containing domain protein</fullName>
    </recommendedName>
</protein>
<dbReference type="SMART" id="SM00320">
    <property type="entry name" value="WD40"/>
    <property type="match status" value="3"/>
</dbReference>
<name>A0A9W8B8H5_9FUNG</name>
<evidence type="ECO:0008006" key="5">
    <source>
        <dbReference type="Google" id="ProtNLM"/>
    </source>
</evidence>
<dbReference type="EMBL" id="JANBQB010000005">
    <property type="protein sequence ID" value="KAJ1985058.1"/>
    <property type="molecule type" value="Genomic_DNA"/>
</dbReference>
<evidence type="ECO:0000256" key="2">
    <source>
        <dbReference type="SAM" id="MobiDB-lite"/>
    </source>
</evidence>
<reference evidence="3" key="1">
    <citation type="submission" date="2022-07" db="EMBL/GenBank/DDBJ databases">
        <title>Phylogenomic reconstructions and comparative analyses of Kickxellomycotina fungi.</title>
        <authorList>
            <person name="Reynolds N.K."/>
            <person name="Stajich J.E."/>
            <person name="Barry K."/>
            <person name="Grigoriev I.V."/>
            <person name="Crous P."/>
            <person name="Smith M.E."/>
        </authorList>
    </citation>
    <scope>NUCLEOTIDE SEQUENCE</scope>
    <source>
        <strain evidence="3">RSA 567</strain>
    </source>
</reference>
<dbReference type="Pfam" id="PF00400">
    <property type="entry name" value="WD40"/>
    <property type="match status" value="1"/>
</dbReference>
<dbReference type="SUPFAM" id="SSF50978">
    <property type="entry name" value="WD40 repeat-like"/>
    <property type="match status" value="1"/>
</dbReference>
<dbReference type="OrthoDB" id="2161379at2759"/>
<feature type="region of interest" description="Disordered" evidence="2">
    <location>
        <begin position="135"/>
        <end position="165"/>
    </location>
</feature>
<feature type="compositionally biased region" description="Basic residues" evidence="2">
    <location>
        <begin position="148"/>
        <end position="159"/>
    </location>
</feature>
<sequence>MGIALSQNGKYMAIADDSGIPKVFDMHTRKPTQRRFRKKHSNLCMCVAFCCHFSTDLWTGGMDACQYQWDFTRALPMAKWAGQSMAATAASGGAIPMFNPPFVYSLAVHPNGRQVVAGLGTGAIRVLQWQSLPTPAPAPPVSSASKQPKGKSAKHKKPASTKPEEGWVEQLWLQDGHSYTVSALDYANDTGSYLVSGGLDGKLAIWEPNTPTASGEAPSEGSEAAVAAPFRLQKTAPTVFDKVECLVVVGPDPSENTGCQTTAAKADVTDQLGALSLGSARDSIIAVGGTAPGTNFSGRIALYQLQC</sequence>
<accession>A0A9W8B8H5</accession>
<dbReference type="Gene3D" id="2.130.10.10">
    <property type="entry name" value="YVTN repeat-like/Quinoprotein amine dehydrogenase"/>
    <property type="match status" value="2"/>
</dbReference>
<dbReference type="InterPro" id="IPR001680">
    <property type="entry name" value="WD40_rpt"/>
</dbReference>
<dbReference type="Proteomes" id="UP001151582">
    <property type="component" value="Unassembled WGS sequence"/>
</dbReference>
<keyword evidence="1" id="KW-0853">WD repeat</keyword>
<evidence type="ECO:0000256" key="1">
    <source>
        <dbReference type="PROSITE-ProRule" id="PRU00221"/>
    </source>
</evidence>
<feature type="repeat" description="WD" evidence="1">
    <location>
        <begin position="174"/>
        <end position="207"/>
    </location>
</feature>
<proteinExistence type="predicted"/>
<dbReference type="PANTHER" id="PTHR45296:SF1">
    <property type="entry name" value="TRANSDUCIN_WD40 REPEAT-LIKE SUPERFAMILY PROTEIN"/>
    <property type="match status" value="1"/>
</dbReference>
<dbReference type="AlphaFoldDB" id="A0A9W8B8H5"/>
<organism evidence="3 4">
    <name type="scientific">Dimargaris verticillata</name>
    <dbReference type="NCBI Taxonomy" id="2761393"/>
    <lineage>
        <taxon>Eukaryota</taxon>
        <taxon>Fungi</taxon>
        <taxon>Fungi incertae sedis</taxon>
        <taxon>Zoopagomycota</taxon>
        <taxon>Kickxellomycotina</taxon>
        <taxon>Dimargaritomycetes</taxon>
        <taxon>Dimargaritales</taxon>
        <taxon>Dimargaritaceae</taxon>
        <taxon>Dimargaris</taxon>
    </lineage>
</organism>